<dbReference type="Pfam" id="PF13148">
    <property type="entry name" value="DUF3987"/>
    <property type="match status" value="1"/>
</dbReference>
<sequence length="109" mass="12434">MCQPTSTQGTRIITGDNYSSQYQDLFEQRINELIDESLAMSGERRCLHFSPQAARIWTDYYNDVESKLGGLGPLRHCREYAAKNAEYMARLAGLIYHSSGEEGEISHKR</sequence>
<evidence type="ECO:0000313" key="2">
    <source>
        <dbReference type="Proteomes" id="UP000254716"/>
    </source>
</evidence>
<accession>A0A376VZU6</accession>
<dbReference type="InterPro" id="IPR025048">
    <property type="entry name" value="DUF3987"/>
</dbReference>
<reference evidence="1 2" key="1">
    <citation type="submission" date="2018-06" db="EMBL/GenBank/DDBJ databases">
        <authorList>
            <consortium name="Pathogen Informatics"/>
            <person name="Doyle S."/>
        </authorList>
    </citation>
    <scope>NUCLEOTIDE SEQUENCE [LARGE SCALE GENOMIC DNA]</scope>
    <source>
        <strain evidence="1 2">NCTC9081</strain>
    </source>
</reference>
<dbReference type="AlphaFoldDB" id="A0A376VZU6"/>
<dbReference type="Proteomes" id="UP000254716">
    <property type="component" value="Unassembled WGS sequence"/>
</dbReference>
<dbReference type="EMBL" id="UGCV01000008">
    <property type="protein sequence ID" value="STJ16865.1"/>
    <property type="molecule type" value="Genomic_DNA"/>
</dbReference>
<protein>
    <submittedName>
        <fullName evidence="1">Putative prophage protein</fullName>
    </submittedName>
</protein>
<organism evidence="1 2">
    <name type="scientific">Escherichia coli</name>
    <dbReference type="NCBI Taxonomy" id="562"/>
    <lineage>
        <taxon>Bacteria</taxon>
        <taxon>Pseudomonadati</taxon>
        <taxon>Pseudomonadota</taxon>
        <taxon>Gammaproteobacteria</taxon>
        <taxon>Enterobacterales</taxon>
        <taxon>Enterobacteriaceae</taxon>
        <taxon>Escherichia</taxon>
    </lineage>
</organism>
<proteinExistence type="predicted"/>
<name>A0A376VZU6_ECOLX</name>
<gene>
    <name evidence="1" type="ORF">NCTC9081_02274</name>
</gene>
<evidence type="ECO:0000313" key="1">
    <source>
        <dbReference type="EMBL" id="STJ16865.1"/>
    </source>
</evidence>